<feature type="transmembrane region" description="Helical" evidence="2">
    <location>
        <begin position="211"/>
        <end position="240"/>
    </location>
</feature>
<accession>A0A9W6QVR5</accession>
<protein>
    <recommendedName>
        <fullName evidence="5">Glycosyltransferase</fullName>
    </recommendedName>
</protein>
<organism evidence="3 4">
    <name type="scientific">Amycolatopsis taiwanensis</name>
    <dbReference type="NCBI Taxonomy" id="342230"/>
    <lineage>
        <taxon>Bacteria</taxon>
        <taxon>Bacillati</taxon>
        <taxon>Actinomycetota</taxon>
        <taxon>Actinomycetes</taxon>
        <taxon>Pseudonocardiales</taxon>
        <taxon>Pseudonocardiaceae</taxon>
        <taxon>Amycolatopsis</taxon>
    </lineage>
</organism>
<keyword evidence="2" id="KW-1133">Transmembrane helix</keyword>
<dbReference type="AlphaFoldDB" id="A0A9W6QVR5"/>
<feature type="region of interest" description="Disordered" evidence="1">
    <location>
        <begin position="1"/>
        <end position="22"/>
    </location>
</feature>
<feature type="transmembrane region" description="Helical" evidence="2">
    <location>
        <begin position="334"/>
        <end position="354"/>
    </location>
</feature>
<proteinExistence type="predicted"/>
<keyword evidence="4" id="KW-1185">Reference proteome</keyword>
<keyword evidence="2" id="KW-0812">Transmembrane</keyword>
<dbReference type="Proteomes" id="UP001165136">
    <property type="component" value="Unassembled WGS sequence"/>
</dbReference>
<sequence>MTERAGPARFGTSTGMSDPLLPKIGRNGPLVQKSGDGPSLAARVAPPLSLLVVLTALGLLVNGHRLGLDLAGGRLLPVGGAGELWSAYLSGWHPVGGGTASSAPTAFAVLGALGAIFTPLGGPPALVAVLLLGDAPLAGLTAYAATRALPVARWARAGAAASYALLPPATAAVAQGRLDVVAVHILLPPVIAGIAAVLARGGRGWLHRSSWCALGVALLGAFSPLAHGLALLGLVTGFVVLPTEPDGGRRALLRRVASVVIVVLLPLALLLPWPTVVVNEPALLLHGLGGPAAPATPAELLGLDPGGPGALPVGLVVVVAAVVAVVLRPRSLAGPGLGVAVAGVCGLAVVQLVLVKPVQGGAPAPGFAGVPLLVIGAGLLWLVLSGGPPRLPRPLGIAWAVLVVVVGVGAFLGGRGGPLQAGGGDRLAVAQADELARTGRSVLVLGEGDQLPSQSGGRLPLFGDDQLALAPGAPDRLASWQIALEQPSTGSTRAALSGAAASGALFVVLPHGAEASPIVALAPDLVATESPTRDGRQVLRLLPPAGQVVLVPPGVAKQSVTGTSPTSTLGVTPVEAGLPSVRVRVSEGVPGRLLVLGAEVEPGWRATVDGQVTPIVPAWGHQVAVAVPPTVSTVIVEHSSTLRDVLLLVEIAAVLFAALTAVPGRRRAPASAAGQPVVSDPDAEVNLPR</sequence>
<name>A0A9W6QVR5_9PSEU</name>
<gene>
    <name evidence="3" type="ORF">Atai01_10880</name>
</gene>
<evidence type="ECO:0000256" key="2">
    <source>
        <dbReference type="SAM" id="Phobius"/>
    </source>
</evidence>
<feature type="transmembrane region" description="Helical" evidence="2">
    <location>
        <begin position="252"/>
        <end position="271"/>
    </location>
</feature>
<keyword evidence="2" id="KW-0472">Membrane</keyword>
<feature type="region of interest" description="Disordered" evidence="1">
    <location>
        <begin position="669"/>
        <end position="689"/>
    </location>
</feature>
<feature type="transmembrane region" description="Helical" evidence="2">
    <location>
        <begin position="107"/>
        <end position="133"/>
    </location>
</feature>
<dbReference type="EMBL" id="BSTI01000002">
    <property type="protein sequence ID" value="GLY64469.1"/>
    <property type="molecule type" value="Genomic_DNA"/>
</dbReference>
<reference evidence="3" key="1">
    <citation type="submission" date="2023-03" db="EMBL/GenBank/DDBJ databases">
        <title>Amycolatopsis taiwanensis NBRC 103393.</title>
        <authorList>
            <person name="Ichikawa N."/>
            <person name="Sato H."/>
            <person name="Tonouchi N."/>
        </authorList>
    </citation>
    <scope>NUCLEOTIDE SEQUENCE</scope>
    <source>
        <strain evidence="3">NBRC 103393</strain>
    </source>
</reference>
<evidence type="ECO:0000313" key="4">
    <source>
        <dbReference type="Proteomes" id="UP001165136"/>
    </source>
</evidence>
<evidence type="ECO:0000256" key="1">
    <source>
        <dbReference type="SAM" id="MobiDB-lite"/>
    </source>
</evidence>
<feature type="transmembrane region" description="Helical" evidence="2">
    <location>
        <begin position="309"/>
        <end position="327"/>
    </location>
</feature>
<evidence type="ECO:0000313" key="3">
    <source>
        <dbReference type="EMBL" id="GLY64469.1"/>
    </source>
</evidence>
<evidence type="ECO:0008006" key="5">
    <source>
        <dbReference type="Google" id="ProtNLM"/>
    </source>
</evidence>
<feature type="transmembrane region" description="Helical" evidence="2">
    <location>
        <begin position="180"/>
        <end position="199"/>
    </location>
</feature>
<comment type="caution">
    <text evidence="3">The sequence shown here is derived from an EMBL/GenBank/DDBJ whole genome shotgun (WGS) entry which is preliminary data.</text>
</comment>
<feature type="transmembrane region" description="Helical" evidence="2">
    <location>
        <begin position="154"/>
        <end position="174"/>
    </location>
</feature>
<feature type="transmembrane region" description="Helical" evidence="2">
    <location>
        <begin position="366"/>
        <end position="384"/>
    </location>
</feature>
<feature type="transmembrane region" description="Helical" evidence="2">
    <location>
        <begin position="396"/>
        <end position="414"/>
    </location>
</feature>